<gene>
    <name evidence="2" type="ORF">SVUK_LOCUS16261</name>
</gene>
<proteinExistence type="inferred from homology"/>
<dbReference type="Proteomes" id="UP000270094">
    <property type="component" value="Unassembled WGS sequence"/>
</dbReference>
<sequence>MTIRPLQKHIYIPLSSSVIERSGVRSCIAETSRTGSINHTDLDEALGKNIFSEIDAYAPNFSSSVIGYEVLPPPDIEKIFGLTGGNIFHGSMSLDQLYFTRPVSRYSNYTTPIKGLYLCGSGAHPGGGVTGAPGRLAASILLLYAEYTVDKAINGN</sequence>
<evidence type="ECO:0000313" key="3">
    <source>
        <dbReference type="Proteomes" id="UP000270094"/>
    </source>
</evidence>
<evidence type="ECO:0008006" key="4">
    <source>
        <dbReference type="Google" id="ProtNLM"/>
    </source>
</evidence>
<reference evidence="2 3" key="1">
    <citation type="submission" date="2018-11" db="EMBL/GenBank/DDBJ databases">
        <authorList>
            <consortium name="Pathogen Informatics"/>
        </authorList>
    </citation>
    <scope>NUCLEOTIDE SEQUENCE [LARGE SCALE GENOMIC DNA]</scope>
</reference>
<dbReference type="AlphaFoldDB" id="A0A3P7JKJ1"/>
<dbReference type="OrthoDB" id="7777654at2759"/>
<protein>
    <recommendedName>
        <fullName evidence="4">Amine oxidase domain-containing protein</fullName>
    </recommendedName>
</protein>
<organism evidence="2 3">
    <name type="scientific">Strongylus vulgaris</name>
    <name type="common">Blood worm</name>
    <dbReference type="NCBI Taxonomy" id="40348"/>
    <lineage>
        <taxon>Eukaryota</taxon>
        <taxon>Metazoa</taxon>
        <taxon>Ecdysozoa</taxon>
        <taxon>Nematoda</taxon>
        <taxon>Chromadorea</taxon>
        <taxon>Rhabditida</taxon>
        <taxon>Rhabditina</taxon>
        <taxon>Rhabditomorpha</taxon>
        <taxon>Strongyloidea</taxon>
        <taxon>Strongylidae</taxon>
        <taxon>Strongylus</taxon>
    </lineage>
</organism>
<accession>A0A3P7JKJ1</accession>
<keyword evidence="3" id="KW-1185">Reference proteome</keyword>
<evidence type="ECO:0000256" key="1">
    <source>
        <dbReference type="ARBA" id="ARBA00006046"/>
    </source>
</evidence>
<dbReference type="PANTHER" id="PTHR10668:SF103">
    <property type="entry name" value="PYRIDINE NUCLEOTIDE-DISULFIDE OXIDOREDUCTASE DOMAIN-CONTAINING PROTEIN 2"/>
    <property type="match status" value="1"/>
</dbReference>
<comment type="similarity">
    <text evidence="1">Belongs to the carotenoid/retinoid oxidoreductase family.</text>
</comment>
<dbReference type="EMBL" id="UYYB01112090">
    <property type="protein sequence ID" value="VDM81263.1"/>
    <property type="molecule type" value="Genomic_DNA"/>
</dbReference>
<name>A0A3P7JKJ1_STRVU</name>
<dbReference type="PANTHER" id="PTHR10668">
    <property type="entry name" value="PHYTOENE DEHYDROGENASE"/>
    <property type="match status" value="1"/>
</dbReference>
<evidence type="ECO:0000313" key="2">
    <source>
        <dbReference type="EMBL" id="VDM81263.1"/>
    </source>
</evidence>